<keyword evidence="3" id="KW-1133">Transmembrane helix</keyword>
<evidence type="ECO:0000256" key="1">
    <source>
        <dbReference type="PROSITE-ProRule" id="PRU00339"/>
    </source>
</evidence>
<dbReference type="Pfam" id="PF13240">
    <property type="entry name" value="Zn_Ribbon_1"/>
    <property type="match status" value="1"/>
</dbReference>
<dbReference type="InterPro" id="IPR019734">
    <property type="entry name" value="TPR_rpt"/>
</dbReference>
<evidence type="ECO:0000259" key="4">
    <source>
        <dbReference type="Pfam" id="PF13240"/>
    </source>
</evidence>
<dbReference type="RefSeq" id="WP_262398106.1">
    <property type="nucleotide sequence ID" value="NZ_JACRTC010000006.1"/>
</dbReference>
<comment type="caution">
    <text evidence="5">The sequence shown here is derived from an EMBL/GenBank/DDBJ whole genome shotgun (WGS) entry which is preliminary data.</text>
</comment>
<feature type="compositionally biased region" description="Low complexity" evidence="2">
    <location>
        <begin position="333"/>
        <end position="351"/>
    </location>
</feature>
<reference evidence="5" key="1">
    <citation type="submission" date="2020-08" db="EMBL/GenBank/DDBJ databases">
        <title>Genome public.</title>
        <authorList>
            <person name="Liu C."/>
            <person name="Sun Q."/>
        </authorList>
    </citation>
    <scope>NUCLEOTIDE SEQUENCE</scope>
    <source>
        <strain evidence="5">NSJ-54</strain>
    </source>
</reference>
<feature type="compositionally biased region" description="Polar residues" evidence="2">
    <location>
        <begin position="34"/>
        <end position="45"/>
    </location>
</feature>
<keyword evidence="3" id="KW-0472">Membrane</keyword>
<dbReference type="Gene3D" id="1.25.40.10">
    <property type="entry name" value="Tetratricopeptide repeat domain"/>
    <property type="match status" value="1"/>
</dbReference>
<keyword evidence="1" id="KW-0802">TPR repeat</keyword>
<dbReference type="PROSITE" id="PS50005">
    <property type="entry name" value="TPR"/>
    <property type="match status" value="1"/>
</dbReference>
<feature type="domain" description="Zinc-ribbon" evidence="4">
    <location>
        <begin position="3"/>
        <end position="25"/>
    </location>
</feature>
<feature type="region of interest" description="Disordered" evidence="2">
    <location>
        <begin position="333"/>
        <end position="361"/>
    </location>
</feature>
<sequence>MPYCSNCGAKLPETAAFCSECGAKVVRAARVDASSPSPGRESASQPEGFAFDADTPRRRDAAPHGFDGFDTPQTGKQAGFSFDADPSRPKDAGDGFGGFHVPDAGKPAGFSFDADSSRPKDNGASVEEGFDSFASPSPKSYRSFLDEREDFSFTPPSRPAPSFDEDDLDAFVSPYVDYDATVEPGASRKAPARRTSAGTAPRTSSGGKKGRALSQQRSPKKKRRTGLIALLCVLALAVVGFGAYLWIQNSATPEELYDQAVQLMAKGEYKAASEKFLKVLKKEPENVAAILNLADCYVNMTEKEKAVELLQAGYAKTQDERIKKALAELGMEPAAPAGSSAPPETTTTAPPETTPPPAEPAAIDLSDILFGDFASYESQLGQPKDKESVTQTYPDAEGNETEIVVTTYTYDGLSVTTQDGKIVTMAANFDKDVPFNVLGIGKGATYNDTLSALGTPETAATEEEYDTLVYLPENGKAVKFYFRNDTLAHASLFLGYSQQ</sequence>
<proteinExistence type="predicted"/>
<feature type="transmembrane region" description="Helical" evidence="3">
    <location>
        <begin position="227"/>
        <end position="247"/>
    </location>
</feature>
<protein>
    <submittedName>
        <fullName evidence="5">Tetratricopeptide repeat protein</fullName>
    </submittedName>
</protein>
<feature type="region of interest" description="Disordered" evidence="2">
    <location>
        <begin position="29"/>
        <end position="141"/>
    </location>
</feature>
<evidence type="ECO:0000313" key="6">
    <source>
        <dbReference type="Proteomes" id="UP000660861"/>
    </source>
</evidence>
<evidence type="ECO:0000256" key="2">
    <source>
        <dbReference type="SAM" id="MobiDB-lite"/>
    </source>
</evidence>
<name>A0A926EFR0_9FIRM</name>
<dbReference type="Pfam" id="PF14559">
    <property type="entry name" value="TPR_19"/>
    <property type="match status" value="1"/>
</dbReference>
<keyword evidence="6" id="KW-1185">Reference proteome</keyword>
<keyword evidence="3" id="KW-0812">Transmembrane</keyword>
<dbReference type="Proteomes" id="UP000660861">
    <property type="component" value="Unassembled WGS sequence"/>
</dbReference>
<organism evidence="5 6">
    <name type="scientific">Zongyangia hominis</name>
    <dbReference type="NCBI Taxonomy" id="2763677"/>
    <lineage>
        <taxon>Bacteria</taxon>
        <taxon>Bacillati</taxon>
        <taxon>Bacillota</taxon>
        <taxon>Clostridia</taxon>
        <taxon>Eubacteriales</taxon>
        <taxon>Oscillospiraceae</taxon>
        <taxon>Zongyangia</taxon>
    </lineage>
</organism>
<dbReference type="EMBL" id="JACRTC010000006">
    <property type="protein sequence ID" value="MBC8571016.1"/>
    <property type="molecule type" value="Genomic_DNA"/>
</dbReference>
<dbReference type="InterPro" id="IPR011990">
    <property type="entry name" value="TPR-like_helical_dom_sf"/>
</dbReference>
<evidence type="ECO:0000256" key="3">
    <source>
        <dbReference type="SAM" id="Phobius"/>
    </source>
</evidence>
<feature type="repeat" description="TPR" evidence="1">
    <location>
        <begin position="253"/>
        <end position="286"/>
    </location>
</feature>
<dbReference type="InterPro" id="IPR026870">
    <property type="entry name" value="Zinc_ribbon_dom"/>
</dbReference>
<accession>A0A926EFR0</accession>
<dbReference type="AlphaFoldDB" id="A0A926EFR0"/>
<feature type="region of interest" description="Disordered" evidence="2">
    <location>
        <begin position="182"/>
        <end position="220"/>
    </location>
</feature>
<dbReference type="SUPFAM" id="SSF48452">
    <property type="entry name" value="TPR-like"/>
    <property type="match status" value="1"/>
</dbReference>
<gene>
    <name evidence="5" type="ORF">H8709_09270</name>
</gene>
<dbReference type="SMART" id="SM00028">
    <property type="entry name" value="TPR"/>
    <property type="match status" value="2"/>
</dbReference>
<feature type="compositionally biased region" description="Polar residues" evidence="2">
    <location>
        <begin position="196"/>
        <end position="206"/>
    </location>
</feature>
<evidence type="ECO:0000313" key="5">
    <source>
        <dbReference type="EMBL" id="MBC8571016.1"/>
    </source>
</evidence>